<dbReference type="GeneID" id="24797200"/>
<dbReference type="GO" id="GO:0003723">
    <property type="term" value="F:RNA binding"/>
    <property type="evidence" value="ECO:0007669"/>
    <property type="project" value="InterPro"/>
</dbReference>
<dbReference type="Proteomes" id="UP000030624">
    <property type="component" value="Chromosome"/>
</dbReference>
<reference evidence="2 3" key="1">
    <citation type="journal article" date="2015" name="Appl. Environ. Microbiol.">
        <title>The Geoglobus acetivorans genome: Fe(III) reduction, acetate utilization, autotrophic growth, and degradation of aromatic compounds in a hyperthermophilic archaeon.</title>
        <authorList>
            <person name="Mardanov A.V."/>
            <person name="Slododkina G.B."/>
            <person name="Slobodkin A.I."/>
            <person name="Beletsky A.V."/>
            <person name="Gavrilov S.N."/>
            <person name="Kublanov I.V."/>
            <person name="Bonch-Osmolovskaya E.A."/>
            <person name="Skryabin K.G."/>
            <person name="Ravin N.V."/>
        </authorList>
    </citation>
    <scope>NUCLEOTIDE SEQUENCE [LARGE SCALE GENOMIC DNA]</scope>
    <source>
        <strain evidence="2 3">SBH6</strain>
    </source>
</reference>
<feature type="domain" description="PUA" evidence="1">
    <location>
        <begin position="80"/>
        <end position="154"/>
    </location>
</feature>
<dbReference type="Pfam" id="PF01472">
    <property type="entry name" value="PUA"/>
    <property type="match status" value="1"/>
</dbReference>
<dbReference type="GO" id="GO:0016740">
    <property type="term" value="F:transferase activity"/>
    <property type="evidence" value="ECO:0007669"/>
    <property type="project" value="UniProtKB-KW"/>
</dbReference>
<dbReference type="HOGENOM" id="CLU_116577_2_0_2"/>
<name>A0A0A7GFD3_GEOAI</name>
<dbReference type="NCBIfam" id="TIGR00451">
    <property type="entry name" value="unchar_dom_2"/>
    <property type="match status" value="1"/>
</dbReference>
<dbReference type="InterPro" id="IPR036974">
    <property type="entry name" value="PUA_sf"/>
</dbReference>
<dbReference type="InterPro" id="IPR004521">
    <property type="entry name" value="Uncharacterised_CHP00451"/>
</dbReference>
<dbReference type="SMART" id="SM00359">
    <property type="entry name" value="PUA"/>
    <property type="match status" value="1"/>
</dbReference>
<dbReference type="InterPro" id="IPR038250">
    <property type="entry name" value="TGT_C2_sf"/>
</dbReference>
<dbReference type="PROSITE" id="PS50890">
    <property type="entry name" value="PUA"/>
    <property type="match status" value="1"/>
</dbReference>
<dbReference type="InterPro" id="IPR015947">
    <property type="entry name" value="PUA-like_sf"/>
</dbReference>
<dbReference type="SUPFAM" id="SSF88802">
    <property type="entry name" value="Pre-PUA domain"/>
    <property type="match status" value="1"/>
</dbReference>
<dbReference type="CDD" id="cd21149">
    <property type="entry name" value="PUA_archaeosine_TGT"/>
    <property type="match status" value="1"/>
</dbReference>
<dbReference type="STRING" id="565033.GACE_0600"/>
<dbReference type="KEGG" id="gac:GACE_0600"/>
<dbReference type="InterPro" id="IPR002478">
    <property type="entry name" value="PUA"/>
</dbReference>
<evidence type="ECO:0000313" key="2">
    <source>
        <dbReference type="EMBL" id="AIY89652.1"/>
    </source>
</evidence>
<dbReference type="eggNOG" id="arCOG00991">
    <property type="taxonomic scope" value="Archaea"/>
</dbReference>
<gene>
    <name evidence="2" type="ORF">GACE_0600</name>
</gene>
<dbReference type="SUPFAM" id="SSF88697">
    <property type="entry name" value="PUA domain-like"/>
    <property type="match status" value="1"/>
</dbReference>
<dbReference type="AlphaFoldDB" id="A0A0A7GFD3"/>
<protein>
    <submittedName>
        <fullName evidence="2">Archaeosine tRNA-ribosyltransferase PUA domain</fullName>
    </submittedName>
</protein>
<accession>A0A0A7GFD3</accession>
<dbReference type="Gene3D" id="3.10.450.90">
    <property type="entry name" value="ArcTGT, C2 domain"/>
    <property type="match status" value="1"/>
</dbReference>
<evidence type="ECO:0000313" key="3">
    <source>
        <dbReference type="Proteomes" id="UP000030624"/>
    </source>
</evidence>
<dbReference type="InterPro" id="IPR029402">
    <property type="entry name" value="TGT_C2"/>
</dbReference>
<dbReference type="Pfam" id="PF14810">
    <property type="entry name" value="TGT_C2"/>
    <property type="match status" value="1"/>
</dbReference>
<proteinExistence type="predicted"/>
<evidence type="ECO:0000259" key="1">
    <source>
        <dbReference type="SMART" id="SM00359"/>
    </source>
</evidence>
<keyword evidence="2" id="KW-0808">Transferase</keyword>
<organism evidence="2 3">
    <name type="scientific">Geoglobus acetivorans</name>
    <dbReference type="NCBI Taxonomy" id="565033"/>
    <lineage>
        <taxon>Archaea</taxon>
        <taxon>Methanobacteriati</taxon>
        <taxon>Methanobacteriota</taxon>
        <taxon>Archaeoglobi</taxon>
        <taxon>Archaeoglobales</taxon>
        <taxon>Archaeoglobaceae</taxon>
        <taxon>Geoglobus</taxon>
    </lineage>
</organism>
<sequence length="155" mass="17279">MEDRYLKTVRVLADYQFGRGAGKALFPESCQFIVSRKTGKIRQITDDGRRIATIKPESGWLSISIEGARRLKDLLPYPQLRVVVDSRVAEFIAAGKNVFAKHVVDVDSTIRANDEVIVVDESDILLATGKAVLSAFEMLEFQRGVAVDVRQGVRK</sequence>
<dbReference type="EMBL" id="CP009552">
    <property type="protein sequence ID" value="AIY89652.1"/>
    <property type="molecule type" value="Genomic_DNA"/>
</dbReference>
<dbReference type="RefSeq" id="WP_048091054.1">
    <property type="nucleotide sequence ID" value="NZ_CP009552.1"/>
</dbReference>
<dbReference type="Gene3D" id="2.30.130.10">
    <property type="entry name" value="PUA domain"/>
    <property type="match status" value="1"/>
</dbReference>